<dbReference type="KEGG" id="afs:AFR_16840"/>
<dbReference type="STRING" id="1246995.AFR_16840"/>
<dbReference type="GO" id="GO:0000166">
    <property type="term" value="F:nucleotide binding"/>
    <property type="evidence" value="ECO:0007669"/>
    <property type="project" value="InterPro"/>
</dbReference>
<gene>
    <name evidence="3" type="ORF">AFR_16840</name>
</gene>
<evidence type="ECO:0000313" key="3">
    <source>
        <dbReference type="EMBL" id="AGZ41646.1"/>
    </source>
</evidence>
<name>U5W176_9ACTN</name>
<dbReference type="PATRIC" id="fig|1246995.3.peg.3416"/>
<feature type="domain" description="GFO/IDH/MocA-like oxidoreductase" evidence="2">
    <location>
        <begin position="130"/>
        <end position="252"/>
    </location>
</feature>
<dbReference type="InterPro" id="IPR055170">
    <property type="entry name" value="GFO_IDH_MocA-like_dom"/>
</dbReference>
<reference evidence="3 4" key="1">
    <citation type="journal article" date="2014" name="J. Biotechnol.">
        <title>Complete genome sequence of the actinobacterium Actinoplanes friuliensis HAG 010964, producer of the lipopeptide antibiotic friulimycin.</title>
        <authorList>
            <person name="Ruckert C."/>
            <person name="Szczepanowski R."/>
            <person name="Albersmeier A."/>
            <person name="Goesmann A."/>
            <person name="Fischer N."/>
            <person name="Steinkamper A."/>
            <person name="Puhler A."/>
            <person name="Biener R."/>
            <person name="Schwartz D."/>
            <person name="Kalinowski J."/>
        </authorList>
    </citation>
    <scope>NUCLEOTIDE SEQUENCE [LARGE SCALE GENOMIC DNA]</scope>
    <source>
        <strain evidence="3 4">DSM 7358</strain>
    </source>
</reference>
<dbReference type="Proteomes" id="UP000017746">
    <property type="component" value="Chromosome"/>
</dbReference>
<evidence type="ECO:0000313" key="4">
    <source>
        <dbReference type="Proteomes" id="UP000017746"/>
    </source>
</evidence>
<dbReference type="eggNOG" id="COG0673">
    <property type="taxonomic scope" value="Bacteria"/>
</dbReference>
<dbReference type="RefSeq" id="WP_023361766.1">
    <property type="nucleotide sequence ID" value="NC_022657.1"/>
</dbReference>
<evidence type="ECO:0000259" key="1">
    <source>
        <dbReference type="Pfam" id="PF01408"/>
    </source>
</evidence>
<dbReference type="Gene3D" id="3.40.50.720">
    <property type="entry name" value="NAD(P)-binding Rossmann-like Domain"/>
    <property type="match status" value="1"/>
</dbReference>
<dbReference type="Gene3D" id="3.30.360.10">
    <property type="entry name" value="Dihydrodipicolinate Reductase, domain 2"/>
    <property type="match status" value="1"/>
</dbReference>
<sequence>MTRAALIGCGDVSVVHLEAIAELPGVELAGVCDTDPGRARAASERYGVPAFTDHHELLTAVRPEVVHVTTPHHQHVDVAIDCLDAGAGILVEKPVAHTVEEADRLVAATRSRPELRAGICLQNRYNTTSRAAHDLLASGELGTVLGASATVLWHREAAYYAARPWRGQVRNSGGGVLINQAIHTLDLLQWLLGDVVGVRGHSGRYLLKDIDVEDTAHAVLEHAGGARSTFFATVTHVTDSPVTIEIVTERAVLLIRGDLTVTYADGRVETVAERPPGSGGRAYWGASHELLIADFYRTLAGPAPFWISPQEGAGSLRLVHRIYHQPR</sequence>
<dbReference type="Pfam" id="PF22725">
    <property type="entry name" value="GFO_IDH_MocA_C3"/>
    <property type="match status" value="1"/>
</dbReference>
<dbReference type="HOGENOM" id="CLU_023194_1_0_11"/>
<keyword evidence="4" id="KW-1185">Reference proteome</keyword>
<dbReference type="PANTHER" id="PTHR43249:SF1">
    <property type="entry name" value="D-GLUCOSIDE 3-DEHYDROGENASE"/>
    <property type="match status" value="1"/>
</dbReference>
<dbReference type="AlphaFoldDB" id="U5W176"/>
<protein>
    <submittedName>
        <fullName evidence="3">Dehydrogenase</fullName>
    </submittedName>
</protein>
<dbReference type="InterPro" id="IPR000683">
    <property type="entry name" value="Gfo/Idh/MocA-like_OxRdtase_N"/>
</dbReference>
<feature type="domain" description="Gfo/Idh/MocA-like oxidoreductase N-terminal" evidence="1">
    <location>
        <begin position="3"/>
        <end position="112"/>
    </location>
</feature>
<organism evidence="3 4">
    <name type="scientific">Actinoplanes friuliensis DSM 7358</name>
    <dbReference type="NCBI Taxonomy" id="1246995"/>
    <lineage>
        <taxon>Bacteria</taxon>
        <taxon>Bacillati</taxon>
        <taxon>Actinomycetota</taxon>
        <taxon>Actinomycetes</taxon>
        <taxon>Micromonosporales</taxon>
        <taxon>Micromonosporaceae</taxon>
        <taxon>Actinoplanes</taxon>
    </lineage>
</organism>
<accession>U5W176</accession>
<dbReference type="PANTHER" id="PTHR43249">
    <property type="entry name" value="UDP-N-ACETYL-2-AMINO-2-DEOXY-D-GLUCURONATE OXIDASE"/>
    <property type="match status" value="1"/>
</dbReference>
<dbReference type="OrthoDB" id="9815825at2"/>
<dbReference type="EMBL" id="CP006272">
    <property type="protein sequence ID" value="AGZ41646.1"/>
    <property type="molecule type" value="Genomic_DNA"/>
</dbReference>
<dbReference type="Pfam" id="PF01408">
    <property type="entry name" value="GFO_IDH_MocA"/>
    <property type="match status" value="1"/>
</dbReference>
<dbReference type="SUPFAM" id="SSF51735">
    <property type="entry name" value="NAD(P)-binding Rossmann-fold domains"/>
    <property type="match status" value="1"/>
</dbReference>
<evidence type="ECO:0000259" key="2">
    <source>
        <dbReference type="Pfam" id="PF22725"/>
    </source>
</evidence>
<dbReference type="SUPFAM" id="SSF55347">
    <property type="entry name" value="Glyceraldehyde-3-phosphate dehydrogenase-like, C-terminal domain"/>
    <property type="match status" value="1"/>
</dbReference>
<proteinExistence type="predicted"/>
<dbReference type="InterPro" id="IPR036291">
    <property type="entry name" value="NAD(P)-bd_dom_sf"/>
</dbReference>
<dbReference type="InterPro" id="IPR052515">
    <property type="entry name" value="Gfo/Idh/MocA_Oxidoreductase"/>
</dbReference>